<dbReference type="InterPro" id="IPR019341">
    <property type="entry name" value="Alpha/Gamma-adaptin-bd_p34"/>
</dbReference>
<evidence type="ECO:0000313" key="2">
    <source>
        <dbReference type="Proteomes" id="UP000053097"/>
    </source>
</evidence>
<protein>
    <submittedName>
        <fullName evidence="1">Alpha-and gamma-adaptin-binding protein p34</fullName>
    </submittedName>
</protein>
<accession>A0A026VU30</accession>
<dbReference type="AlphaFoldDB" id="A0A026VU30"/>
<dbReference type="OrthoDB" id="1741717at2759"/>
<dbReference type="EMBL" id="KK107894">
    <property type="protein sequence ID" value="EZA47313.1"/>
    <property type="molecule type" value="Genomic_DNA"/>
</dbReference>
<name>A0A026VU30_OOCBI</name>
<reference evidence="1 2" key="1">
    <citation type="journal article" date="2014" name="Curr. Biol.">
        <title>The genome of the clonal raider ant Cerapachys biroi.</title>
        <authorList>
            <person name="Oxley P.R."/>
            <person name="Ji L."/>
            <person name="Fetter-Pruneda I."/>
            <person name="McKenzie S.K."/>
            <person name="Li C."/>
            <person name="Hu H."/>
            <person name="Zhang G."/>
            <person name="Kronauer D.J."/>
        </authorList>
    </citation>
    <scope>NUCLEOTIDE SEQUENCE [LARGE SCALE GENOMIC DNA]</scope>
</reference>
<gene>
    <name evidence="1" type="ORF">X777_16352</name>
</gene>
<dbReference type="OMA" id="VTAFWKA"/>
<sequence length="267" mass="30021">MDLPQILVISTKKGKSGEIAESIGAKRSPQTDSVVVDYLWDIDNKYYTSQVLIRTVDLCVPNNLPVEGVNALIVYHDLDTPDDPESVDRELKHLASILPALTTAEILLFCCGAISDEYLVREKLVNWCLCNKFELVELQQTGDSESDTEGNKYGIERIVEALHAHIWPNIVLKDKPGTEETSKLDEIEEQFENIRLTRDPAERLQMQHMLDGIMGDENADFGELFGQLMAMKEHAASLPTNARRRVAEQVVTAFWKAIGGDHLEIED</sequence>
<evidence type="ECO:0000313" key="1">
    <source>
        <dbReference type="EMBL" id="EZA47313.1"/>
    </source>
</evidence>
<dbReference type="Proteomes" id="UP000053097">
    <property type="component" value="Unassembled WGS sequence"/>
</dbReference>
<dbReference type="PANTHER" id="PTHR14659:SF1">
    <property type="entry name" value="ALPHA- AND GAMMA-ADAPTIN-BINDING PROTEIN P34"/>
    <property type="match status" value="1"/>
</dbReference>
<dbReference type="Gene3D" id="3.40.50.11960">
    <property type="match status" value="1"/>
</dbReference>
<dbReference type="STRING" id="2015173.A0A026VU30"/>
<dbReference type="PANTHER" id="PTHR14659">
    <property type="entry name" value="ALPHA- AND GAMMA-ADAPTIN-BINDING PROTEIN P34"/>
    <property type="match status" value="1"/>
</dbReference>
<dbReference type="Pfam" id="PF10199">
    <property type="entry name" value="Adaptin_binding"/>
    <property type="match status" value="1"/>
</dbReference>
<organism evidence="1 2">
    <name type="scientific">Ooceraea biroi</name>
    <name type="common">Clonal raider ant</name>
    <name type="synonym">Cerapachys biroi</name>
    <dbReference type="NCBI Taxonomy" id="2015173"/>
    <lineage>
        <taxon>Eukaryota</taxon>
        <taxon>Metazoa</taxon>
        <taxon>Ecdysozoa</taxon>
        <taxon>Arthropoda</taxon>
        <taxon>Hexapoda</taxon>
        <taxon>Insecta</taxon>
        <taxon>Pterygota</taxon>
        <taxon>Neoptera</taxon>
        <taxon>Endopterygota</taxon>
        <taxon>Hymenoptera</taxon>
        <taxon>Apocrita</taxon>
        <taxon>Aculeata</taxon>
        <taxon>Formicoidea</taxon>
        <taxon>Formicidae</taxon>
        <taxon>Dorylinae</taxon>
        <taxon>Ooceraea</taxon>
    </lineage>
</organism>
<keyword evidence="2" id="KW-1185">Reference proteome</keyword>
<proteinExistence type="predicted"/>